<dbReference type="AlphaFoldDB" id="A0A151ZED7"/>
<dbReference type="GO" id="GO:0004596">
    <property type="term" value="F:protein-N-terminal amino-acid acetyltransferase activity"/>
    <property type="evidence" value="ECO:0007669"/>
    <property type="project" value="TreeGrafter"/>
</dbReference>
<evidence type="ECO:0000259" key="4">
    <source>
        <dbReference type="PROSITE" id="PS51186"/>
    </source>
</evidence>
<evidence type="ECO:0000256" key="3">
    <source>
        <dbReference type="ARBA" id="ARBA00025786"/>
    </source>
</evidence>
<keyword evidence="6" id="KW-1185">Reference proteome</keyword>
<dbReference type="InterPro" id="IPR000182">
    <property type="entry name" value="GNAT_dom"/>
</dbReference>
<dbReference type="FunFam" id="3.40.630.30:FF:000034">
    <property type="entry name" value="N-alpha-acetyltransferase 20"/>
    <property type="match status" value="1"/>
</dbReference>
<gene>
    <name evidence="5" type="ORF">DLAC_11648</name>
</gene>
<dbReference type="EMBL" id="LODT01000029">
    <property type="protein sequence ID" value="KYQ92318.1"/>
    <property type="molecule type" value="Genomic_DNA"/>
</dbReference>
<dbReference type="Pfam" id="PF00583">
    <property type="entry name" value="Acetyltransf_1"/>
    <property type="match status" value="1"/>
</dbReference>
<accession>A0A151ZED7</accession>
<dbReference type="Proteomes" id="UP000076078">
    <property type="component" value="Unassembled WGS sequence"/>
</dbReference>
<dbReference type="PANTHER" id="PTHR45910:SF1">
    <property type="entry name" value="N-ALPHA-ACETYLTRANSFERASE 20"/>
    <property type="match status" value="1"/>
</dbReference>
<reference evidence="5 6" key="1">
    <citation type="submission" date="2015-12" db="EMBL/GenBank/DDBJ databases">
        <title>Dictyostelia acquired genes for synthesis and detection of signals that induce cell-type specialization by lateral gene transfer from prokaryotes.</title>
        <authorList>
            <person name="Gloeckner G."/>
            <person name="Schaap P."/>
        </authorList>
    </citation>
    <scope>NUCLEOTIDE SEQUENCE [LARGE SCALE GENOMIC DNA]</scope>
    <source>
        <strain evidence="5 6">TK</strain>
    </source>
</reference>
<evidence type="ECO:0000256" key="1">
    <source>
        <dbReference type="ARBA" id="ARBA00022679"/>
    </source>
</evidence>
<proteinExistence type="inferred from homology"/>
<comment type="caution">
    <text evidence="5">The sequence shown here is derived from an EMBL/GenBank/DDBJ whole genome shotgun (WGS) entry which is preliminary data.</text>
</comment>
<dbReference type="OrthoDB" id="10264728at2759"/>
<dbReference type="InterPro" id="IPR016181">
    <property type="entry name" value="Acyl_CoA_acyltransferase"/>
</dbReference>
<dbReference type="PROSITE" id="PS51186">
    <property type="entry name" value="GNAT"/>
    <property type="match status" value="1"/>
</dbReference>
<dbReference type="OMA" id="EQHPSMR"/>
<dbReference type="PANTHER" id="PTHR45910">
    <property type="entry name" value="N-ALPHA-ACETYLTRANSFERASE 20"/>
    <property type="match status" value="1"/>
</dbReference>
<protein>
    <recommendedName>
        <fullName evidence="4">N-acetyltransferase domain-containing protein</fullName>
    </recommendedName>
</protein>
<dbReference type="FunCoup" id="A0A151ZED7">
    <property type="interactions" value="517"/>
</dbReference>
<dbReference type="GO" id="GO:0031416">
    <property type="term" value="C:NatB complex"/>
    <property type="evidence" value="ECO:0007669"/>
    <property type="project" value="TreeGrafter"/>
</dbReference>
<keyword evidence="2" id="KW-0012">Acyltransferase</keyword>
<dbReference type="Gene3D" id="3.40.630.30">
    <property type="match status" value="1"/>
</dbReference>
<sequence>MTTIRRFECDDFFKFNNVNLDYLTETYYLPFYFQYLSKWPSLLSTATDVNGRTMGYILGKAEGVDENWHGHVTALTVAPEYRRIGLADRLMHFLEEVSEKVHNGYFVDLFVRKSNILAIDMYKKFGYSIYRTVIEYYSGEEDALDMRKALPRDVEKKSIIPLKHPVYPSDADL</sequence>
<feature type="domain" description="N-acetyltransferase" evidence="4">
    <location>
        <begin position="2"/>
        <end position="151"/>
    </location>
</feature>
<name>A0A151ZED7_TIELA</name>
<dbReference type="STRING" id="361077.A0A151ZED7"/>
<comment type="similarity">
    <text evidence="3">Belongs to the acetyltransferase family. ARD1 subfamily.</text>
</comment>
<evidence type="ECO:0000313" key="6">
    <source>
        <dbReference type="Proteomes" id="UP000076078"/>
    </source>
</evidence>
<evidence type="ECO:0000313" key="5">
    <source>
        <dbReference type="EMBL" id="KYQ92318.1"/>
    </source>
</evidence>
<evidence type="ECO:0000256" key="2">
    <source>
        <dbReference type="ARBA" id="ARBA00023315"/>
    </source>
</evidence>
<organism evidence="5 6">
    <name type="scientific">Tieghemostelium lacteum</name>
    <name type="common">Slime mold</name>
    <name type="synonym">Dictyostelium lacteum</name>
    <dbReference type="NCBI Taxonomy" id="361077"/>
    <lineage>
        <taxon>Eukaryota</taxon>
        <taxon>Amoebozoa</taxon>
        <taxon>Evosea</taxon>
        <taxon>Eumycetozoa</taxon>
        <taxon>Dictyostelia</taxon>
        <taxon>Dictyosteliales</taxon>
        <taxon>Raperosteliaceae</taxon>
        <taxon>Tieghemostelium</taxon>
    </lineage>
</organism>
<dbReference type="SUPFAM" id="SSF55729">
    <property type="entry name" value="Acyl-CoA N-acyltransferases (Nat)"/>
    <property type="match status" value="1"/>
</dbReference>
<dbReference type="CDD" id="cd04301">
    <property type="entry name" value="NAT_SF"/>
    <property type="match status" value="1"/>
</dbReference>
<dbReference type="InterPro" id="IPR051646">
    <property type="entry name" value="NatB_acetyltransferase_subunit"/>
</dbReference>
<dbReference type="InParanoid" id="A0A151ZED7"/>
<keyword evidence="1" id="KW-0808">Transferase</keyword>